<organism evidence="7 8">
    <name type="scientific">Hibiscus syriacus</name>
    <name type="common">Rose of Sharon</name>
    <dbReference type="NCBI Taxonomy" id="106335"/>
    <lineage>
        <taxon>Eukaryota</taxon>
        <taxon>Viridiplantae</taxon>
        <taxon>Streptophyta</taxon>
        <taxon>Embryophyta</taxon>
        <taxon>Tracheophyta</taxon>
        <taxon>Spermatophyta</taxon>
        <taxon>Magnoliopsida</taxon>
        <taxon>eudicotyledons</taxon>
        <taxon>Gunneridae</taxon>
        <taxon>Pentapetalae</taxon>
        <taxon>rosids</taxon>
        <taxon>malvids</taxon>
        <taxon>Malvales</taxon>
        <taxon>Malvaceae</taxon>
        <taxon>Malvoideae</taxon>
        <taxon>Hibiscus</taxon>
    </lineage>
</organism>
<evidence type="ECO:0000313" key="7">
    <source>
        <dbReference type="EMBL" id="KAE8683754.1"/>
    </source>
</evidence>
<feature type="domain" description="HTH cro/C1-type" evidence="6">
    <location>
        <begin position="87"/>
        <end position="141"/>
    </location>
</feature>
<dbReference type="Proteomes" id="UP000436088">
    <property type="component" value="Unassembled WGS sequence"/>
</dbReference>
<protein>
    <submittedName>
        <fullName evidence="7">Multiprotein-bridging factor 1a</fullName>
    </submittedName>
</protein>
<proteinExistence type="inferred from homology"/>
<dbReference type="InterPro" id="IPR010982">
    <property type="entry name" value="Lambda_DNA-bd_dom_sf"/>
</dbReference>
<keyword evidence="8" id="KW-1185">Reference proteome</keyword>
<comment type="similarity">
    <text evidence="2">Belongs to the MBF1 family.</text>
</comment>
<evidence type="ECO:0000256" key="3">
    <source>
        <dbReference type="ARBA" id="ARBA00023015"/>
    </source>
</evidence>
<evidence type="ECO:0000313" key="8">
    <source>
        <dbReference type="Proteomes" id="UP000436088"/>
    </source>
</evidence>
<dbReference type="GO" id="GO:0003677">
    <property type="term" value="F:DNA binding"/>
    <property type="evidence" value="ECO:0007669"/>
    <property type="project" value="UniProtKB-KW"/>
</dbReference>
<dbReference type="Pfam" id="PF08523">
    <property type="entry name" value="MBF1"/>
    <property type="match status" value="1"/>
</dbReference>
<accession>A0A6A2YW76</accession>
<dbReference type="PROSITE" id="PS50943">
    <property type="entry name" value="HTH_CROC1"/>
    <property type="match status" value="1"/>
</dbReference>
<comment type="caution">
    <text evidence="7">The sequence shown here is derived from an EMBL/GenBank/DDBJ whole genome shotgun (WGS) entry which is preliminary data.</text>
</comment>
<dbReference type="AlphaFoldDB" id="A0A6A2YW76"/>
<dbReference type="PANTHER" id="PTHR10245:SF117">
    <property type="entry name" value="MULTIPROTEIN-BRIDGING FACTOR 1B"/>
    <property type="match status" value="1"/>
</dbReference>
<sequence length="217" mass="24611">MARIGPFPQFREPVFIQKKAPNAAIKKDEKVVNTARRAGAEIKSFKKWNDGTNKAASSGTTLNTRKLDDETENFAHERVATELKKAIMQARMDKKLTQTQLAQMINEKPQIVRDYESGKAIPNQQIIGKLERALGTKMPRHRSTPSIGKDPDVSLLSGEKVYHVSLLLNRKVYNVSQLFNSEEFNFFLWLFTENDGLPSYYGSHCSGFKDWGAYPTL</sequence>
<dbReference type="SMART" id="SM00530">
    <property type="entry name" value="HTH_XRE"/>
    <property type="match status" value="1"/>
</dbReference>
<dbReference type="PANTHER" id="PTHR10245">
    <property type="entry name" value="ENDOTHELIAL DIFFERENTIATION-RELATED FACTOR 1 MULTIPROTEIN BRIDGING FACTOR 1"/>
    <property type="match status" value="1"/>
</dbReference>
<name>A0A6A2YW76_HIBSY</name>
<dbReference type="EMBL" id="VEPZ02001259">
    <property type="protein sequence ID" value="KAE8683754.1"/>
    <property type="molecule type" value="Genomic_DNA"/>
</dbReference>
<reference evidence="7" key="1">
    <citation type="submission" date="2019-09" db="EMBL/GenBank/DDBJ databases">
        <title>Draft genome information of white flower Hibiscus syriacus.</title>
        <authorList>
            <person name="Kim Y.-M."/>
        </authorList>
    </citation>
    <scope>NUCLEOTIDE SEQUENCE [LARGE SCALE GENOMIC DNA]</scope>
    <source>
        <strain evidence="7">YM2019G1</strain>
    </source>
</reference>
<dbReference type="GO" id="GO:0003713">
    <property type="term" value="F:transcription coactivator activity"/>
    <property type="evidence" value="ECO:0007669"/>
    <property type="project" value="UniProtKB-ARBA"/>
</dbReference>
<dbReference type="FunFam" id="1.10.260.40:FF:000018">
    <property type="entry name" value="Multiprotein bridging factor 1"/>
    <property type="match status" value="1"/>
</dbReference>
<dbReference type="OrthoDB" id="10253401at2759"/>
<keyword evidence="3" id="KW-0805">Transcription regulation</keyword>
<dbReference type="Pfam" id="PF01381">
    <property type="entry name" value="HTH_3"/>
    <property type="match status" value="1"/>
</dbReference>
<dbReference type="GO" id="GO:0005730">
    <property type="term" value="C:nucleolus"/>
    <property type="evidence" value="ECO:0007669"/>
    <property type="project" value="UniProtKB-SubCell"/>
</dbReference>
<gene>
    <name evidence="7" type="ORF">F3Y22_tig00111191pilonHSYRG00215</name>
</gene>
<evidence type="ECO:0000259" key="6">
    <source>
        <dbReference type="PROSITE" id="PS50943"/>
    </source>
</evidence>
<evidence type="ECO:0000256" key="4">
    <source>
        <dbReference type="ARBA" id="ARBA00023125"/>
    </source>
</evidence>
<comment type="subcellular location">
    <subcellularLocation>
        <location evidence="1">Nucleus</location>
        <location evidence="1">Nucleolus</location>
    </subcellularLocation>
</comment>
<evidence type="ECO:0000256" key="2">
    <source>
        <dbReference type="ARBA" id="ARBA00009802"/>
    </source>
</evidence>
<keyword evidence="4" id="KW-0238">DNA-binding</keyword>
<dbReference type="InterPro" id="IPR013729">
    <property type="entry name" value="MBF1_N"/>
</dbReference>
<evidence type="ECO:0000256" key="5">
    <source>
        <dbReference type="ARBA" id="ARBA00023163"/>
    </source>
</evidence>
<dbReference type="InterPro" id="IPR001387">
    <property type="entry name" value="Cro/C1-type_HTH"/>
</dbReference>
<evidence type="ECO:0000256" key="1">
    <source>
        <dbReference type="ARBA" id="ARBA00004604"/>
    </source>
</evidence>
<dbReference type="CDD" id="cd00093">
    <property type="entry name" value="HTH_XRE"/>
    <property type="match status" value="1"/>
</dbReference>
<dbReference type="Gene3D" id="1.10.260.40">
    <property type="entry name" value="lambda repressor-like DNA-binding domains"/>
    <property type="match status" value="1"/>
</dbReference>
<keyword evidence="5" id="KW-0804">Transcription</keyword>
<dbReference type="SUPFAM" id="SSF47413">
    <property type="entry name" value="lambda repressor-like DNA-binding domains"/>
    <property type="match status" value="1"/>
</dbReference>